<dbReference type="AlphaFoldDB" id="A0A2P8EBH7"/>
<feature type="compositionally biased region" description="Polar residues" evidence="1">
    <location>
        <begin position="38"/>
        <end position="50"/>
    </location>
</feature>
<evidence type="ECO:0000256" key="1">
    <source>
        <dbReference type="SAM" id="MobiDB-lite"/>
    </source>
</evidence>
<organism evidence="2 3">
    <name type="scientific">Haloactinopolyspora alba</name>
    <dbReference type="NCBI Taxonomy" id="648780"/>
    <lineage>
        <taxon>Bacteria</taxon>
        <taxon>Bacillati</taxon>
        <taxon>Actinomycetota</taxon>
        <taxon>Actinomycetes</taxon>
        <taxon>Jiangellales</taxon>
        <taxon>Jiangellaceae</taxon>
        <taxon>Haloactinopolyspora</taxon>
    </lineage>
</organism>
<proteinExistence type="predicted"/>
<evidence type="ECO:0000313" key="2">
    <source>
        <dbReference type="EMBL" id="PSL06813.1"/>
    </source>
</evidence>
<dbReference type="RefSeq" id="WP_129710842.1">
    <property type="nucleotide sequence ID" value="NZ_ML142898.1"/>
</dbReference>
<evidence type="ECO:0000313" key="3">
    <source>
        <dbReference type="Proteomes" id="UP000243528"/>
    </source>
</evidence>
<accession>A0A2P8EBH7</accession>
<gene>
    <name evidence="2" type="ORF">CLV30_102202</name>
</gene>
<reference evidence="2 3" key="1">
    <citation type="submission" date="2018-03" db="EMBL/GenBank/DDBJ databases">
        <title>Genomic Encyclopedia of Archaeal and Bacterial Type Strains, Phase II (KMG-II): from individual species to whole genera.</title>
        <authorList>
            <person name="Goeker M."/>
        </authorList>
    </citation>
    <scope>NUCLEOTIDE SEQUENCE [LARGE SCALE GENOMIC DNA]</scope>
    <source>
        <strain evidence="2 3">DSM 45211</strain>
    </source>
</reference>
<sequence>MLMWRKHRAVPAVAIVVLGGLTACGSEDQPSDRGEQRVQAQNNGDETTDISASCAKPMTDVSDATVVAGESIGVSAKGMWEQCLPPGWNTPGVTPGERVPDTDLRVVWRQGSAESVLDTVDADADGVVELSVTIPDDAQPGAADITIATAVSATVTVESAN</sequence>
<name>A0A2P8EBH7_9ACTN</name>
<comment type="caution">
    <text evidence="2">The sequence shown here is derived from an EMBL/GenBank/DDBJ whole genome shotgun (WGS) entry which is preliminary data.</text>
</comment>
<keyword evidence="3" id="KW-1185">Reference proteome</keyword>
<dbReference type="Proteomes" id="UP000243528">
    <property type="component" value="Unassembled WGS sequence"/>
</dbReference>
<protein>
    <submittedName>
        <fullName evidence="2">Uncharacterized protein</fullName>
    </submittedName>
</protein>
<feature type="region of interest" description="Disordered" evidence="1">
    <location>
        <begin position="26"/>
        <end position="50"/>
    </location>
</feature>
<dbReference type="PROSITE" id="PS51257">
    <property type="entry name" value="PROKAR_LIPOPROTEIN"/>
    <property type="match status" value="1"/>
</dbReference>
<dbReference type="EMBL" id="PYGE01000002">
    <property type="protein sequence ID" value="PSL06813.1"/>
    <property type="molecule type" value="Genomic_DNA"/>
</dbReference>